<keyword evidence="2" id="KW-0732">Signal</keyword>
<name>A0AA39GGU8_SARSR</name>
<feature type="region of interest" description="Disordered" evidence="1">
    <location>
        <begin position="220"/>
        <end position="239"/>
    </location>
</feature>
<dbReference type="PANTHER" id="PTHR38850:SF2">
    <property type="entry name" value="CERATO-PLATANIN"/>
    <property type="match status" value="1"/>
</dbReference>
<dbReference type="EMBL" id="JAPDFR010000004">
    <property type="protein sequence ID" value="KAK0387100.1"/>
    <property type="molecule type" value="Genomic_DNA"/>
</dbReference>
<comment type="caution">
    <text evidence="3">The sequence shown here is derived from an EMBL/GenBank/DDBJ whole genome shotgun (WGS) entry which is preliminary data.</text>
</comment>
<keyword evidence="4" id="KW-1185">Reference proteome</keyword>
<organism evidence="3 4">
    <name type="scientific">Sarocladium strictum</name>
    <name type="common">Black bundle disease fungus</name>
    <name type="synonym">Acremonium strictum</name>
    <dbReference type="NCBI Taxonomy" id="5046"/>
    <lineage>
        <taxon>Eukaryota</taxon>
        <taxon>Fungi</taxon>
        <taxon>Dikarya</taxon>
        <taxon>Ascomycota</taxon>
        <taxon>Pezizomycotina</taxon>
        <taxon>Sordariomycetes</taxon>
        <taxon>Hypocreomycetidae</taxon>
        <taxon>Hypocreales</taxon>
        <taxon>Sarocladiaceae</taxon>
        <taxon>Sarocladium</taxon>
    </lineage>
</organism>
<reference evidence="3" key="1">
    <citation type="submission" date="2022-10" db="EMBL/GenBank/DDBJ databases">
        <title>Determination and structural analysis of whole genome sequence of Sarocladium strictum F4-1.</title>
        <authorList>
            <person name="Hu L."/>
            <person name="Jiang Y."/>
        </authorList>
    </citation>
    <scope>NUCLEOTIDE SEQUENCE</scope>
    <source>
        <strain evidence="3">F4-1</strain>
    </source>
</reference>
<accession>A0AA39GGU8</accession>
<proteinExistence type="predicted"/>
<evidence type="ECO:0008006" key="5">
    <source>
        <dbReference type="Google" id="ProtNLM"/>
    </source>
</evidence>
<feature type="chain" id="PRO_5041361856" description="Cerato-platanin" evidence="2">
    <location>
        <begin position="22"/>
        <end position="264"/>
    </location>
</feature>
<protein>
    <recommendedName>
        <fullName evidence="5">Cerato-platanin</fullName>
    </recommendedName>
</protein>
<evidence type="ECO:0000256" key="1">
    <source>
        <dbReference type="SAM" id="MobiDB-lite"/>
    </source>
</evidence>
<dbReference type="Proteomes" id="UP001175261">
    <property type="component" value="Unassembled WGS sequence"/>
</dbReference>
<evidence type="ECO:0000313" key="4">
    <source>
        <dbReference type="Proteomes" id="UP001175261"/>
    </source>
</evidence>
<evidence type="ECO:0000313" key="3">
    <source>
        <dbReference type="EMBL" id="KAK0387100.1"/>
    </source>
</evidence>
<dbReference type="PANTHER" id="PTHR38850">
    <property type="entry name" value="CERATO-PLATANIN"/>
    <property type="match status" value="1"/>
</dbReference>
<sequence length="264" mass="28744">MRHSFYLCAALALGLLTGAEAANNDTNTGTVWVTPHDSYSSSVGVLGCKIDTNRVAYWPQSVDCNNICVALRYQDREVKLLRIDQSQGAHDVSYDAWNYLYTGYSATKHPTAGGAIEMQFENLDASECDDLINTKGSKLPFSAANSMNFIASCLEQKDSWVGENYVLYNIIDSICTMGFDETCELDFPAMNQPTCPHTLGDQARLTSQPVYNILYPTGEKVKATSGQPPVAGDAGSDDDDAANHLAESHILSVVALMLLLAVYM</sequence>
<evidence type="ECO:0000256" key="2">
    <source>
        <dbReference type="SAM" id="SignalP"/>
    </source>
</evidence>
<gene>
    <name evidence="3" type="ORF">NLU13_5413</name>
</gene>
<feature type="signal peptide" evidence="2">
    <location>
        <begin position="1"/>
        <end position="21"/>
    </location>
</feature>
<dbReference type="AlphaFoldDB" id="A0AA39GGU8"/>